<evidence type="ECO:0000259" key="11">
    <source>
        <dbReference type="SMART" id="SM00960"/>
    </source>
</evidence>
<evidence type="ECO:0000256" key="5">
    <source>
        <dbReference type="ARBA" id="ARBA00022701"/>
    </source>
</evidence>
<feature type="domain" description="Roadblock/LAMTOR2" evidence="11">
    <location>
        <begin position="4"/>
        <end position="92"/>
    </location>
</feature>
<reference evidence="13" key="1">
    <citation type="submission" date="2017-02" db="UniProtKB">
        <authorList>
            <consortium name="WormBaseParasite"/>
        </authorList>
    </citation>
    <scope>IDENTIFICATION</scope>
</reference>
<dbReference type="FunFam" id="3.30.450.30:FF:000011">
    <property type="entry name" value="Dynein light chain roadblock"/>
    <property type="match status" value="1"/>
</dbReference>
<evidence type="ECO:0000313" key="13">
    <source>
        <dbReference type="WBParaSite" id="SPAL_0000486800.1"/>
    </source>
</evidence>
<evidence type="ECO:0000256" key="2">
    <source>
        <dbReference type="ARBA" id="ARBA00007191"/>
    </source>
</evidence>
<keyword evidence="6 10" id="KW-0243">Dynein</keyword>
<keyword evidence="7 10" id="KW-0505">Motor protein</keyword>
<dbReference type="GO" id="GO:0045505">
    <property type="term" value="F:dynein intermediate chain binding"/>
    <property type="evidence" value="ECO:0007669"/>
    <property type="project" value="UniProtKB-UniRule"/>
</dbReference>
<name>A0A0N5BFV6_STREA</name>
<keyword evidence="8 10" id="KW-0206">Cytoskeleton</keyword>
<evidence type="ECO:0000256" key="4">
    <source>
        <dbReference type="ARBA" id="ARBA00022490"/>
    </source>
</evidence>
<dbReference type="InterPro" id="IPR004942">
    <property type="entry name" value="Roadblock/LAMTOR2_dom"/>
</dbReference>
<evidence type="ECO:0000256" key="9">
    <source>
        <dbReference type="ARBA" id="ARBA00025362"/>
    </source>
</evidence>
<comment type="subcellular location">
    <subcellularLocation>
        <location evidence="1 10">Cytoplasm</location>
        <location evidence="1 10">Cytoskeleton</location>
    </subcellularLocation>
</comment>
<dbReference type="InterPro" id="IPR016561">
    <property type="entry name" value="DYNLRB1/2"/>
</dbReference>
<evidence type="ECO:0000256" key="7">
    <source>
        <dbReference type="ARBA" id="ARBA00023175"/>
    </source>
</evidence>
<dbReference type="Proteomes" id="UP000046392">
    <property type="component" value="Unplaced"/>
</dbReference>
<dbReference type="PIRSF" id="PIRSF009998">
    <property type="entry name" value="DLC7"/>
    <property type="match status" value="1"/>
</dbReference>
<dbReference type="Gene3D" id="3.30.450.30">
    <property type="entry name" value="Dynein light chain 2a, cytoplasmic"/>
    <property type="match status" value="1"/>
</dbReference>
<dbReference type="PANTHER" id="PTHR10779">
    <property type="entry name" value="DYNEIN LIGHT CHAIN ROADBLOCK"/>
    <property type="match status" value="1"/>
</dbReference>
<organism evidence="12 13">
    <name type="scientific">Strongyloides papillosus</name>
    <name type="common">Intestinal threadworm</name>
    <dbReference type="NCBI Taxonomy" id="174720"/>
    <lineage>
        <taxon>Eukaryota</taxon>
        <taxon>Metazoa</taxon>
        <taxon>Ecdysozoa</taxon>
        <taxon>Nematoda</taxon>
        <taxon>Chromadorea</taxon>
        <taxon>Rhabditida</taxon>
        <taxon>Tylenchina</taxon>
        <taxon>Panagrolaimomorpha</taxon>
        <taxon>Strongyloidoidea</taxon>
        <taxon>Strongyloididae</taxon>
        <taxon>Strongyloides</taxon>
    </lineage>
</organism>
<accession>A0A0N5BFV6</accession>
<evidence type="ECO:0000256" key="3">
    <source>
        <dbReference type="ARBA" id="ARBA00022448"/>
    </source>
</evidence>
<dbReference type="Pfam" id="PF03259">
    <property type="entry name" value="Robl_LC7"/>
    <property type="match status" value="1"/>
</dbReference>
<keyword evidence="12" id="KW-1185">Reference proteome</keyword>
<evidence type="ECO:0000313" key="12">
    <source>
        <dbReference type="Proteomes" id="UP000046392"/>
    </source>
</evidence>
<evidence type="ECO:0000256" key="8">
    <source>
        <dbReference type="ARBA" id="ARBA00023212"/>
    </source>
</evidence>
<dbReference type="STRING" id="174720.A0A0N5BFV6"/>
<evidence type="ECO:0000256" key="10">
    <source>
        <dbReference type="PIRNR" id="PIRNR009998"/>
    </source>
</evidence>
<sequence length="101" mass="11539">MAEVEEMFKKLIAQSGVTGVTVMDTQGRTIKSTLDEATSTKHSNLLQQLCEKTRIIVKEINPNNDLNFMRVYTNNEEFLIAPQKEYTMIVIRDLDSQQTSI</sequence>
<dbReference type="SMART" id="SM00960">
    <property type="entry name" value="Robl_LC7"/>
    <property type="match status" value="1"/>
</dbReference>
<keyword evidence="3 10" id="KW-0813">Transport</keyword>
<comment type="function">
    <text evidence="9">Acts as one of several non-catalytic accessory components of the cytoplasmic dynein 1 complex that are thought to be involved in linking dynein to cargos and to adapter proteins that regulate dynein function. Cytoplasmic dynein 1 acts as a motor for the intracellular retrograde motility of vesicles and organelles along microtubules.</text>
</comment>
<dbReference type="GO" id="GO:0007018">
    <property type="term" value="P:microtubule-based movement"/>
    <property type="evidence" value="ECO:0007669"/>
    <property type="project" value="UniProtKB-UniRule"/>
</dbReference>
<dbReference type="GO" id="GO:0005868">
    <property type="term" value="C:cytoplasmic dynein complex"/>
    <property type="evidence" value="ECO:0007669"/>
    <property type="project" value="UniProtKB-UniRule"/>
</dbReference>
<comment type="similarity">
    <text evidence="2 10">Belongs to the GAMAD family.</text>
</comment>
<dbReference type="WBParaSite" id="SPAL_0000486800.1">
    <property type="protein sequence ID" value="SPAL_0000486800.1"/>
    <property type="gene ID" value="SPAL_0000486800"/>
</dbReference>
<dbReference type="AlphaFoldDB" id="A0A0N5BFV6"/>
<dbReference type="GO" id="GO:0005874">
    <property type="term" value="C:microtubule"/>
    <property type="evidence" value="ECO:0007669"/>
    <property type="project" value="UniProtKB-UniRule"/>
</dbReference>
<keyword evidence="4 10" id="KW-0963">Cytoplasm</keyword>
<keyword evidence="5 10" id="KW-0493">Microtubule</keyword>
<evidence type="ECO:0000256" key="6">
    <source>
        <dbReference type="ARBA" id="ARBA00023017"/>
    </source>
</evidence>
<evidence type="ECO:0000256" key="1">
    <source>
        <dbReference type="ARBA" id="ARBA00004245"/>
    </source>
</evidence>
<dbReference type="SUPFAM" id="SSF103196">
    <property type="entry name" value="Roadblock/LC7 domain"/>
    <property type="match status" value="1"/>
</dbReference>
<proteinExistence type="inferred from homology"/>
<protein>
    <recommendedName>
        <fullName evidence="10">Dynein light chain roadblock</fullName>
    </recommendedName>
</protein>
<dbReference type="GO" id="GO:0005737">
    <property type="term" value="C:cytoplasm"/>
    <property type="evidence" value="ECO:0007669"/>
    <property type="project" value="UniProtKB-UniRule"/>
</dbReference>